<sequence length="698" mass="75416">MKKRFGWTVMFSFAVFLFFAVASVASAAEMIVDNTSAGSYTETGSWTTSGLAGYYGTNSRYAASGTANSKARWTPAVPSSGSYDVYIWYPANGNRATDAPYTVVYNGGSQTYLVDQTANGSQWIKLGTHSFAAGSSGYIELTNNANGYVSADAAALVTAGQSPPAGNPAVKATGLPVAMTPVYKTIQTLLDADPTGVDKYAAFPTLLKLSDTKVIVSYKRGDKHAGDSQANLETMIFNPTSKTVVSTATTDSTASVVNQNPELMRMPNGDIYNYVDQQAGGSTTRLGARVLKSVDNGDTFTDQGVFPQVGSYKYGYMFDDYNDGGTVYMLAMSFPELTGGTRAVHVLKTTDNGANWSYVKNLNSEFSFAFNESSLEKYGSGFLVIARGDNQVTKLFKTDANFNLIQQKDLSSAYSTIEYIGRPKLFVENGEYYLLSRNIQSGVNYLMLYRINPDTLELESSVQISQNSYVSSDSFYAEYYLQQDGGTTYFNIITYEKGSSSDYPNIVRYELKWDEVRTRLQQNFNAMTTGAAPSGWTVGTTGGTVTVEDVPSATDKSLKLSDSSASALVEATKTYAATTNNVTMTFNMSAAQADQVFGASLTGASAVNAVTIGWDSTGEIYTYNGASKTVLRTYSANTWYNVKIVARPASQKFDVYIDGTLAASNYTFRNAVSSISGVRINSTGANMGTAYFDDIIIY</sequence>
<evidence type="ECO:0000313" key="5">
    <source>
        <dbReference type="Proteomes" id="UP000293142"/>
    </source>
</evidence>
<feature type="signal peptide" evidence="1">
    <location>
        <begin position="1"/>
        <end position="27"/>
    </location>
</feature>
<reference evidence="4 5" key="1">
    <citation type="submission" date="2019-02" db="EMBL/GenBank/DDBJ databases">
        <title>Paenibacillus sp. nov., isolated from surface-sterilized tissue of Thalictrum simplex L.</title>
        <authorList>
            <person name="Tuo L."/>
        </authorList>
    </citation>
    <scope>NUCLEOTIDE SEQUENCE [LARGE SCALE GENOMIC DNA]</scope>
    <source>
        <strain evidence="4 5">N2SHLJ1</strain>
    </source>
</reference>
<dbReference type="InterPro" id="IPR036278">
    <property type="entry name" value="Sialidase_sf"/>
</dbReference>
<dbReference type="EMBL" id="SIRE01000017">
    <property type="protein sequence ID" value="TBL75242.1"/>
    <property type="molecule type" value="Genomic_DNA"/>
</dbReference>
<dbReference type="Pfam" id="PF25275">
    <property type="entry name" value="Golvesin_C"/>
    <property type="match status" value="1"/>
</dbReference>
<dbReference type="SUPFAM" id="SSF49899">
    <property type="entry name" value="Concanavalin A-like lectins/glucanases"/>
    <property type="match status" value="1"/>
</dbReference>
<evidence type="ECO:0000259" key="3">
    <source>
        <dbReference type="Pfam" id="PF25275"/>
    </source>
</evidence>
<feature type="domain" description="BT-1020-like structural beta-sandwich" evidence="2">
    <location>
        <begin position="569"/>
        <end position="679"/>
    </location>
</feature>
<keyword evidence="5" id="KW-1185">Reference proteome</keyword>
<protein>
    <submittedName>
        <fullName evidence="4">Uncharacterized protein</fullName>
    </submittedName>
</protein>
<dbReference type="CDD" id="cd15482">
    <property type="entry name" value="Sialidase_non-viral"/>
    <property type="match status" value="1"/>
</dbReference>
<evidence type="ECO:0000256" key="1">
    <source>
        <dbReference type="SAM" id="SignalP"/>
    </source>
</evidence>
<proteinExistence type="predicted"/>
<dbReference type="AlphaFoldDB" id="A0A4Q9DNS1"/>
<dbReference type="Gene3D" id="2.120.10.10">
    <property type="match status" value="1"/>
</dbReference>
<dbReference type="Gene3D" id="2.60.120.200">
    <property type="match status" value="1"/>
</dbReference>
<dbReference type="OrthoDB" id="257080at2"/>
<dbReference type="InterPro" id="IPR054490">
    <property type="entry name" value="BT_1020-like_b-sandwich_1"/>
</dbReference>
<organism evidence="4 5">
    <name type="scientific">Paenibacillus thalictri</name>
    <dbReference type="NCBI Taxonomy" id="2527873"/>
    <lineage>
        <taxon>Bacteria</taxon>
        <taxon>Bacillati</taxon>
        <taxon>Bacillota</taxon>
        <taxon>Bacilli</taxon>
        <taxon>Bacillales</taxon>
        <taxon>Paenibacillaceae</taxon>
        <taxon>Paenibacillus</taxon>
    </lineage>
</organism>
<evidence type="ECO:0000313" key="4">
    <source>
        <dbReference type="EMBL" id="TBL75242.1"/>
    </source>
</evidence>
<dbReference type="RefSeq" id="WP_131015731.1">
    <property type="nucleotide sequence ID" value="NZ_SIRE01000017.1"/>
</dbReference>
<dbReference type="Pfam" id="PF22585">
    <property type="entry name" value="Sialidase-like_CBM"/>
    <property type="match status" value="1"/>
</dbReference>
<name>A0A4Q9DNS1_9BACL</name>
<feature type="domain" description="Golvesin/Xly CBD-like" evidence="3">
    <location>
        <begin position="30"/>
        <end position="157"/>
    </location>
</feature>
<dbReference type="SUPFAM" id="SSF50939">
    <property type="entry name" value="Sialidases"/>
    <property type="match status" value="1"/>
</dbReference>
<dbReference type="InterPro" id="IPR013320">
    <property type="entry name" value="ConA-like_dom_sf"/>
</dbReference>
<dbReference type="Proteomes" id="UP000293142">
    <property type="component" value="Unassembled WGS sequence"/>
</dbReference>
<evidence type="ECO:0000259" key="2">
    <source>
        <dbReference type="Pfam" id="PF22585"/>
    </source>
</evidence>
<comment type="caution">
    <text evidence="4">The sequence shown here is derived from an EMBL/GenBank/DDBJ whole genome shotgun (WGS) entry which is preliminary data.</text>
</comment>
<accession>A0A4Q9DNS1</accession>
<dbReference type="InterPro" id="IPR033803">
    <property type="entry name" value="CBD-like_Golvesin-Xly"/>
</dbReference>
<dbReference type="CDD" id="cd14488">
    <property type="entry name" value="CBM6-CBM35-CBM36_like_2"/>
    <property type="match status" value="1"/>
</dbReference>
<keyword evidence="1" id="KW-0732">Signal</keyword>
<gene>
    <name evidence="4" type="ORF">EYB31_22760</name>
</gene>
<feature type="chain" id="PRO_5021001833" evidence="1">
    <location>
        <begin position="28"/>
        <end position="698"/>
    </location>
</feature>